<comment type="caution">
    <text evidence="3">The sequence shown here is derived from an EMBL/GenBank/DDBJ whole genome shotgun (WGS) entry which is preliminary data.</text>
</comment>
<feature type="chain" id="PRO_5038849316" evidence="1">
    <location>
        <begin position="26"/>
        <end position="182"/>
    </location>
</feature>
<feature type="signal peptide" evidence="1">
    <location>
        <begin position="1"/>
        <end position="25"/>
    </location>
</feature>
<dbReference type="eggNOG" id="COG4939">
    <property type="taxonomic scope" value="Bacteria"/>
</dbReference>
<dbReference type="PROSITE" id="PS51257">
    <property type="entry name" value="PROKAR_LIPOPROTEIN"/>
    <property type="match status" value="1"/>
</dbReference>
<dbReference type="AlphaFoldDB" id="C8NI43"/>
<dbReference type="EMBL" id="ACKZ01000025">
    <property type="protein sequence ID" value="EEW36676.1"/>
    <property type="molecule type" value="Genomic_DNA"/>
</dbReference>
<gene>
    <name evidence="3" type="ORF">HMPREF0444_1588</name>
</gene>
<proteinExistence type="predicted"/>
<dbReference type="Proteomes" id="UP000005926">
    <property type="component" value="Unassembled WGS sequence"/>
</dbReference>
<accession>C8NI43</accession>
<dbReference type="HOGENOM" id="CLU_119924_2_0_9"/>
<dbReference type="GO" id="GO:0010181">
    <property type="term" value="F:FMN binding"/>
    <property type="evidence" value="ECO:0007669"/>
    <property type="project" value="InterPro"/>
</dbReference>
<keyword evidence="4" id="KW-1185">Reference proteome</keyword>
<dbReference type="STRING" id="638301.HMPREF0444_1588"/>
<evidence type="ECO:0000256" key="1">
    <source>
        <dbReference type="SAM" id="SignalP"/>
    </source>
</evidence>
<name>C8NI43_9LACT</name>
<feature type="domain" description="FMN-binding" evidence="2">
    <location>
        <begin position="76"/>
        <end position="167"/>
    </location>
</feature>
<protein>
    <submittedName>
        <fullName evidence="3">FMN-binding domain protein</fullName>
    </submittedName>
</protein>
<organism evidence="3 4">
    <name type="scientific">Granulicatella adiacens ATCC 49175</name>
    <dbReference type="NCBI Taxonomy" id="638301"/>
    <lineage>
        <taxon>Bacteria</taxon>
        <taxon>Bacillati</taxon>
        <taxon>Bacillota</taxon>
        <taxon>Bacilli</taxon>
        <taxon>Lactobacillales</taxon>
        <taxon>Carnobacteriaceae</taxon>
        <taxon>Granulicatella</taxon>
    </lineage>
</organism>
<sequence>MVKTMTIKKSLSATAVLLSSVFVLAACGGNSKTDSSKTTTQASTTQTATTQAAAQKSDAALKDGTYKLVSAADKRGWHVEFTITVEGGKITKSDYDNLNDKGERKSADAAYEKSMKDKLGTGPAEYFKAYNEGLVSKQNPKDVEVVAGATNAHTSFVEYANKLIEAAKKGDTTEIKVEAPKN</sequence>
<reference evidence="3 4" key="1">
    <citation type="submission" date="2009-08" db="EMBL/GenBank/DDBJ databases">
        <authorList>
            <person name="Muzny D."/>
            <person name="Qin X."/>
            <person name="Deng J."/>
            <person name="Jiang H."/>
            <person name="Liu Y."/>
            <person name="Qu J."/>
            <person name="Song X.-Z."/>
            <person name="Zhang L."/>
            <person name="Thornton R."/>
            <person name="Coyle M."/>
            <person name="Francisco L."/>
            <person name="Jackson L."/>
            <person name="Javaid M."/>
            <person name="Korchina V."/>
            <person name="Kovar C."/>
            <person name="Mata R."/>
            <person name="Mathew T."/>
            <person name="Ngo R."/>
            <person name="Nguyen L."/>
            <person name="Nguyen N."/>
            <person name="Okwuonu G."/>
            <person name="Ongeri F."/>
            <person name="Pham C."/>
            <person name="Simmons D."/>
            <person name="Wilczek-Boney K."/>
            <person name="Hale W."/>
            <person name="Jakkamsetti A."/>
            <person name="Pham P."/>
            <person name="Ruth R."/>
            <person name="San Lucas F."/>
            <person name="Warren J."/>
            <person name="Zhang J."/>
            <person name="Zhao Z."/>
            <person name="Zhou C."/>
            <person name="Zhu D."/>
            <person name="Lee S."/>
            <person name="Bess C."/>
            <person name="Blankenburg K."/>
            <person name="Forbes L."/>
            <person name="Fu Q."/>
            <person name="Gubbala S."/>
            <person name="Hirani K."/>
            <person name="Jayaseelan J.C."/>
            <person name="Lara F."/>
            <person name="Munidasa M."/>
            <person name="Palculict T."/>
            <person name="Patil S."/>
            <person name="Pu L.-L."/>
            <person name="Saada N."/>
            <person name="Tang L."/>
            <person name="Weissenberger G."/>
            <person name="Zhu Y."/>
            <person name="Hemphill L."/>
            <person name="Shang Y."/>
            <person name="Youmans B."/>
            <person name="Ayvaz T."/>
            <person name="Ross M."/>
            <person name="Santibanez J."/>
            <person name="Aqrawi P."/>
            <person name="Gross S."/>
            <person name="Joshi V."/>
            <person name="Fowler G."/>
            <person name="Nazareth L."/>
            <person name="Reid J."/>
            <person name="Worley K."/>
            <person name="Petrosino J."/>
            <person name="Highlander S."/>
            <person name="Gibbs R."/>
        </authorList>
    </citation>
    <scope>NUCLEOTIDE SEQUENCE [LARGE SCALE GENOMIC DNA]</scope>
    <source>
        <strain evidence="3 4">ATCC 49175</strain>
    </source>
</reference>
<keyword evidence="1" id="KW-0732">Signal</keyword>
<dbReference type="SMART" id="SM00900">
    <property type="entry name" value="FMN_bind"/>
    <property type="match status" value="1"/>
</dbReference>
<evidence type="ECO:0000259" key="2">
    <source>
        <dbReference type="SMART" id="SM00900"/>
    </source>
</evidence>
<dbReference type="Gene3D" id="3.90.1010.20">
    <property type="match status" value="1"/>
</dbReference>
<evidence type="ECO:0000313" key="4">
    <source>
        <dbReference type="Proteomes" id="UP000005926"/>
    </source>
</evidence>
<evidence type="ECO:0000313" key="3">
    <source>
        <dbReference type="EMBL" id="EEW36676.1"/>
    </source>
</evidence>
<dbReference type="GO" id="GO:0016020">
    <property type="term" value="C:membrane"/>
    <property type="evidence" value="ECO:0007669"/>
    <property type="project" value="InterPro"/>
</dbReference>
<dbReference type="InterPro" id="IPR007329">
    <property type="entry name" value="FMN-bd"/>
</dbReference>